<evidence type="ECO:0000313" key="2">
    <source>
        <dbReference type="EMBL" id="RXG27133.1"/>
    </source>
</evidence>
<proteinExistence type="predicted"/>
<dbReference type="AlphaFoldDB" id="A0A1M5UFS2"/>
<organism evidence="3 4">
    <name type="scientific">Leeuwenhoekiella palythoae</name>
    <dbReference type="NCBI Taxonomy" id="573501"/>
    <lineage>
        <taxon>Bacteria</taxon>
        <taxon>Pseudomonadati</taxon>
        <taxon>Bacteroidota</taxon>
        <taxon>Flavobacteriia</taxon>
        <taxon>Flavobacteriales</taxon>
        <taxon>Flavobacteriaceae</taxon>
        <taxon>Leeuwenhoekiella</taxon>
    </lineage>
</organism>
<dbReference type="EMBL" id="QOVN01000009">
    <property type="protein sequence ID" value="RXG27133.1"/>
    <property type="molecule type" value="Genomic_DNA"/>
</dbReference>
<evidence type="ECO:0000313" key="5">
    <source>
        <dbReference type="Proteomes" id="UP000290037"/>
    </source>
</evidence>
<dbReference type="Proteomes" id="UP000184240">
    <property type="component" value="Unassembled WGS sequence"/>
</dbReference>
<dbReference type="OrthoDB" id="763883at2"/>
<dbReference type="SMART" id="SM00347">
    <property type="entry name" value="HTH_MARR"/>
    <property type="match status" value="1"/>
</dbReference>
<sequence length="152" mass="16981">MKIEEALKIGNGLDLSSKTLINIQYTSRFLEEHFAALLKEFDLSTPQFNVLRILRGQKGKPASLACIQERMVDRSSNTTRLVDKLIKKALVSRRICPANRRKVEIEITAAGLELLEDLDPLTAASNAANTATLTTTELETLNTLLDKLRKDE</sequence>
<dbReference type="Pfam" id="PF01047">
    <property type="entry name" value="MarR"/>
    <property type="match status" value="1"/>
</dbReference>
<feature type="domain" description="HTH marR-type" evidence="1">
    <location>
        <begin position="1"/>
        <end position="150"/>
    </location>
</feature>
<name>A0A1M5UFS2_9FLAO</name>
<dbReference type="RefSeq" id="WP_072980283.1">
    <property type="nucleotide sequence ID" value="NZ_FQXT01000001.1"/>
</dbReference>
<dbReference type="InterPro" id="IPR036390">
    <property type="entry name" value="WH_DNA-bd_sf"/>
</dbReference>
<dbReference type="SUPFAM" id="SSF46785">
    <property type="entry name" value="Winged helix' DNA-binding domain"/>
    <property type="match status" value="1"/>
</dbReference>
<dbReference type="InterPro" id="IPR039422">
    <property type="entry name" value="MarR/SlyA-like"/>
</dbReference>
<dbReference type="EMBL" id="FQXT01000001">
    <property type="protein sequence ID" value="SHH61686.1"/>
    <property type="molecule type" value="Genomic_DNA"/>
</dbReference>
<dbReference type="PANTHER" id="PTHR33164:SF43">
    <property type="entry name" value="HTH-TYPE TRANSCRIPTIONAL REPRESSOR YETL"/>
    <property type="match status" value="1"/>
</dbReference>
<dbReference type="InterPro" id="IPR036388">
    <property type="entry name" value="WH-like_DNA-bd_sf"/>
</dbReference>
<evidence type="ECO:0000259" key="1">
    <source>
        <dbReference type="PROSITE" id="PS50995"/>
    </source>
</evidence>
<dbReference type="PROSITE" id="PS50995">
    <property type="entry name" value="HTH_MARR_2"/>
    <property type="match status" value="1"/>
</dbReference>
<protein>
    <submittedName>
        <fullName evidence="2">MarR family transcriptional regulator</fullName>
    </submittedName>
    <submittedName>
        <fullName evidence="3">Transcriptional regulator, MarR family</fullName>
    </submittedName>
</protein>
<evidence type="ECO:0000313" key="4">
    <source>
        <dbReference type="Proteomes" id="UP000184240"/>
    </source>
</evidence>
<accession>A0A1M5UFS2</accession>
<dbReference type="Gene3D" id="1.10.10.10">
    <property type="entry name" value="Winged helix-like DNA-binding domain superfamily/Winged helix DNA-binding domain"/>
    <property type="match status" value="1"/>
</dbReference>
<keyword evidence="5" id="KW-1185">Reference proteome</keyword>
<dbReference type="STRING" id="573501.SAMN04487999_0655"/>
<dbReference type="GO" id="GO:0006950">
    <property type="term" value="P:response to stress"/>
    <property type="evidence" value="ECO:0007669"/>
    <property type="project" value="TreeGrafter"/>
</dbReference>
<reference evidence="2 5" key="3">
    <citation type="submission" date="2018-07" db="EMBL/GenBank/DDBJ databases">
        <title>Leeuwenhoekiella genomics.</title>
        <authorList>
            <person name="Tahon G."/>
            <person name="Willems A."/>
        </authorList>
    </citation>
    <scope>NUCLEOTIDE SEQUENCE [LARGE SCALE GENOMIC DNA]</scope>
    <source>
        <strain evidence="2 5">LMG 24856</strain>
    </source>
</reference>
<dbReference type="GO" id="GO:0003700">
    <property type="term" value="F:DNA-binding transcription factor activity"/>
    <property type="evidence" value="ECO:0007669"/>
    <property type="project" value="InterPro"/>
</dbReference>
<reference evidence="4" key="2">
    <citation type="submission" date="2016-11" db="EMBL/GenBank/DDBJ databases">
        <authorList>
            <person name="Varghese N."/>
            <person name="Submissions S."/>
        </authorList>
    </citation>
    <scope>NUCLEOTIDE SEQUENCE [LARGE SCALE GENOMIC DNA]</scope>
    <source>
        <strain evidence="4">DSM 19859</strain>
    </source>
</reference>
<reference evidence="3" key="1">
    <citation type="submission" date="2016-11" db="EMBL/GenBank/DDBJ databases">
        <authorList>
            <person name="Jaros S."/>
            <person name="Januszkiewicz K."/>
            <person name="Wedrychowicz H."/>
        </authorList>
    </citation>
    <scope>NUCLEOTIDE SEQUENCE [LARGE SCALE GENOMIC DNA]</scope>
    <source>
        <strain evidence="3">DSM 19859</strain>
    </source>
</reference>
<dbReference type="PANTHER" id="PTHR33164">
    <property type="entry name" value="TRANSCRIPTIONAL REGULATOR, MARR FAMILY"/>
    <property type="match status" value="1"/>
</dbReference>
<dbReference type="Proteomes" id="UP000290037">
    <property type="component" value="Unassembled WGS sequence"/>
</dbReference>
<gene>
    <name evidence="2" type="ORF">DSM01_3207</name>
    <name evidence="3" type="ORF">SAMN04487999_0655</name>
</gene>
<evidence type="ECO:0000313" key="3">
    <source>
        <dbReference type="EMBL" id="SHH61686.1"/>
    </source>
</evidence>
<dbReference type="InterPro" id="IPR000835">
    <property type="entry name" value="HTH_MarR-typ"/>
</dbReference>
<dbReference type="PRINTS" id="PR00598">
    <property type="entry name" value="HTHMARR"/>
</dbReference>